<dbReference type="RefSeq" id="XP_005839711.1">
    <property type="nucleotide sequence ID" value="XM_005839654.1"/>
</dbReference>
<keyword evidence="3 5" id="KW-1133">Transmembrane helix</keyword>
<organism evidence="6">
    <name type="scientific">Guillardia theta (strain CCMP2712)</name>
    <name type="common">Cryptophyte</name>
    <dbReference type="NCBI Taxonomy" id="905079"/>
    <lineage>
        <taxon>Eukaryota</taxon>
        <taxon>Cryptophyceae</taxon>
        <taxon>Pyrenomonadales</taxon>
        <taxon>Geminigeraceae</taxon>
        <taxon>Guillardia</taxon>
    </lineage>
</organism>
<dbReference type="eggNOG" id="KOG4619">
    <property type="taxonomic scope" value="Eukaryota"/>
</dbReference>
<reference evidence="8" key="2">
    <citation type="submission" date="2012-11" db="EMBL/GenBank/DDBJ databases">
        <authorList>
            <person name="Kuo A."/>
            <person name="Curtis B.A."/>
            <person name="Tanifuji G."/>
            <person name="Burki F."/>
            <person name="Gruber A."/>
            <person name="Irimia M."/>
            <person name="Maruyama S."/>
            <person name="Arias M.C."/>
            <person name="Ball S.G."/>
            <person name="Gile G.H."/>
            <person name="Hirakawa Y."/>
            <person name="Hopkins J.F."/>
            <person name="Rensing S.A."/>
            <person name="Schmutz J."/>
            <person name="Symeonidi A."/>
            <person name="Elias M."/>
            <person name="Eveleigh R.J."/>
            <person name="Herman E.K."/>
            <person name="Klute M.J."/>
            <person name="Nakayama T."/>
            <person name="Obornik M."/>
            <person name="Reyes-Prieto A."/>
            <person name="Armbrust E.V."/>
            <person name="Aves S.J."/>
            <person name="Beiko R.G."/>
            <person name="Coutinho P."/>
            <person name="Dacks J.B."/>
            <person name="Durnford D.G."/>
            <person name="Fast N.M."/>
            <person name="Green B.R."/>
            <person name="Grisdale C."/>
            <person name="Hempe F."/>
            <person name="Henrissat B."/>
            <person name="Hoppner M.P."/>
            <person name="Ishida K.-I."/>
            <person name="Kim E."/>
            <person name="Koreny L."/>
            <person name="Kroth P.G."/>
            <person name="Liu Y."/>
            <person name="Malik S.-B."/>
            <person name="Maier U.G."/>
            <person name="McRose D."/>
            <person name="Mock T."/>
            <person name="Neilson J.A."/>
            <person name="Onodera N.T."/>
            <person name="Poole A.M."/>
            <person name="Pritham E.J."/>
            <person name="Richards T.A."/>
            <person name="Rocap G."/>
            <person name="Roy S.W."/>
            <person name="Sarai C."/>
            <person name="Schaack S."/>
            <person name="Shirato S."/>
            <person name="Slamovits C.H."/>
            <person name="Spencer D.F."/>
            <person name="Suzuki S."/>
            <person name="Worden A.Z."/>
            <person name="Zauner S."/>
            <person name="Barry K."/>
            <person name="Bell C."/>
            <person name="Bharti A.K."/>
            <person name="Crow J.A."/>
            <person name="Grimwood J."/>
            <person name="Kramer R."/>
            <person name="Lindquist E."/>
            <person name="Lucas S."/>
            <person name="Salamov A."/>
            <person name="McFadden G.I."/>
            <person name="Lane C.E."/>
            <person name="Keeling P.J."/>
            <person name="Gray M.W."/>
            <person name="Grigoriev I.V."/>
            <person name="Archibald J.M."/>
        </authorList>
    </citation>
    <scope>NUCLEOTIDE SEQUENCE</scope>
    <source>
        <strain evidence="8">CCMP2712</strain>
    </source>
</reference>
<dbReference type="HOGENOM" id="CLU_138911_0_0_1"/>
<evidence type="ECO:0000256" key="2">
    <source>
        <dbReference type="ARBA" id="ARBA00022692"/>
    </source>
</evidence>
<dbReference type="Pfam" id="PF10507">
    <property type="entry name" value="TMEM65"/>
    <property type="match status" value="1"/>
</dbReference>
<reference evidence="6 8" key="1">
    <citation type="journal article" date="2012" name="Nature">
        <title>Algal genomes reveal evolutionary mosaicism and the fate of nucleomorphs.</title>
        <authorList>
            <consortium name="DOE Joint Genome Institute"/>
            <person name="Curtis B.A."/>
            <person name="Tanifuji G."/>
            <person name="Burki F."/>
            <person name="Gruber A."/>
            <person name="Irimia M."/>
            <person name="Maruyama S."/>
            <person name="Arias M.C."/>
            <person name="Ball S.G."/>
            <person name="Gile G.H."/>
            <person name="Hirakawa Y."/>
            <person name="Hopkins J.F."/>
            <person name="Kuo A."/>
            <person name="Rensing S.A."/>
            <person name="Schmutz J."/>
            <person name="Symeonidi A."/>
            <person name="Elias M."/>
            <person name="Eveleigh R.J."/>
            <person name="Herman E.K."/>
            <person name="Klute M.J."/>
            <person name="Nakayama T."/>
            <person name="Obornik M."/>
            <person name="Reyes-Prieto A."/>
            <person name="Armbrust E.V."/>
            <person name="Aves S.J."/>
            <person name="Beiko R.G."/>
            <person name="Coutinho P."/>
            <person name="Dacks J.B."/>
            <person name="Durnford D.G."/>
            <person name="Fast N.M."/>
            <person name="Green B.R."/>
            <person name="Grisdale C.J."/>
            <person name="Hempel F."/>
            <person name="Henrissat B."/>
            <person name="Hoppner M.P."/>
            <person name="Ishida K."/>
            <person name="Kim E."/>
            <person name="Koreny L."/>
            <person name="Kroth P.G."/>
            <person name="Liu Y."/>
            <person name="Malik S.B."/>
            <person name="Maier U.G."/>
            <person name="McRose D."/>
            <person name="Mock T."/>
            <person name="Neilson J.A."/>
            <person name="Onodera N.T."/>
            <person name="Poole A.M."/>
            <person name="Pritham E.J."/>
            <person name="Richards T.A."/>
            <person name="Rocap G."/>
            <person name="Roy S.W."/>
            <person name="Sarai C."/>
            <person name="Schaack S."/>
            <person name="Shirato S."/>
            <person name="Slamovits C.H."/>
            <person name="Spencer D.F."/>
            <person name="Suzuki S."/>
            <person name="Worden A.Z."/>
            <person name="Zauner S."/>
            <person name="Barry K."/>
            <person name="Bell C."/>
            <person name="Bharti A.K."/>
            <person name="Crow J.A."/>
            <person name="Grimwood J."/>
            <person name="Kramer R."/>
            <person name="Lindquist E."/>
            <person name="Lucas S."/>
            <person name="Salamov A."/>
            <person name="McFadden G.I."/>
            <person name="Lane C.E."/>
            <person name="Keeling P.J."/>
            <person name="Gray M.W."/>
            <person name="Grigoriev I.V."/>
            <person name="Archibald J.M."/>
        </authorList>
    </citation>
    <scope>NUCLEOTIDE SEQUENCE</scope>
    <source>
        <strain evidence="6 8">CCMP2712</strain>
    </source>
</reference>
<name>L1JVX3_GUITC</name>
<dbReference type="InterPro" id="IPR019537">
    <property type="entry name" value="TMEM65"/>
</dbReference>
<evidence type="ECO:0000313" key="7">
    <source>
        <dbReference type="EnsemblProtists" id="EKX52731"/>
    </source>
</evidence>
<dbReference type="GeneID" id="17309325"/>
<evidence type="ECO:0008006" key="9">
    <source>
        <dbReference type="Google" id="ProtNLM"/>
    </source>
</evidence>
<feature type="transmembrane region" description="Helical" evidence="5">
    <location>
        <begin position="93"/>
        <end position="117"/>
    </location>
</feature>
<dbReference type="Proteomes" id="UP000011087">
    <property type="component" value="Unassembled WGS sequence"/>
</dbReference>
<dbReference type="PANTHER" id="PTHR21706:SF15">
    <property type="entry name" value="TRANSMEMBRANE PROTEIN 65"/>
    <property type="match status" value="1"/>
</dbReference>
<keyword evidence="2 5" id="KW-0812">Transmembrane</keyword>
<gene>
    <name evidence="6" type="ORF">GUITHDRAFT_150638</name>
</gene>
<dbReference type="GO" id="GO:0016020">
    <property type="term" value="C:membrane"/>
    <property type="evidence" value="ECO:0007669"/>
    <property type="project" value="UniProtKB-SubCell"/>
</dbReference>
<dbReference type="GO" id="GO:0005739">
    <property type="term" value="C:mitochondrion"/>
    <property type="evidence" value="ECO:0007669"/>
    <property type="project" value="TreeGrafter"/>
</dbReference>
<evidence type="ECO:0000256" key="5">
    <source>
        <dbReference type="SAM" id="Phobius"/>
    </source>
</evidence>
<evidence type="ECO:0000313" key="8">
    <source>
        <dbReference type="Proteomes" id="UP000011087"/>
    </source>
</evidence>
<evidence type="ECO:0000256" key="4">
    <source>
        <dbReference type="ARBA" id="ARBA00023136"/>
    </source>
</evidence>
<dbReference type="PANTHER" id="PTHR21706">
    <property type="entry name" value="TRANSMEMBRANE PROTEIN 65"/>
    <property type="match status" value="1"/>
</dbReference>
<keyword evidence="8" id="KW-1185">Reference proteome</keyword>
<keyword evidence="4 5" id="KW-0472">Membrane</keyword>
<dbReference type="AlphaFoldDB" id="L1JVX3"/>
<dbReference type="OMA" id="TGRCVEQ"/>
<dbReference type="PaxDb" id="55529-EKX52731"/>
<dbReference type="EnsemblProtists" id="EKX52731">
    <property type="protein sequence ID" value="EKX52731"/>
    <property type="gene ID" value="GUITHDRAFT_150638"/>
</dbReference>
<evidence type="ECO:0000313" key="6">
    <source>
        <dbReference type="EMBL" id="EKX52731.1"/>
    </source>
</evidence>
<evidence type="ECO:0000256" key="1">
    <source>
        <dbReference type="ARBA" id="ARBA00004141"/>
    </source>
</evidence>
<sequence>MQQLWLVGTASAVPFIGFGFMDNAIMILAGEIIELKIGAIFSISTMAAAAIGNLISDVAGVGMGSYVEKVARKIGFKEPNLSPEQMDLRSTQIASNAGAAFGVSLGCFLGMFPLLFYSHHDDDDKCKCVAAEEE</sequence>
<protein>
    <recommendedName>
        <fullName evidence="9">Transmembrane protein 65</fullName>
    </recommendedName>
</protein>
<evidence type="ECO:0000256" key="3">
    <source>
        <dbReference type="ARBA" id="ARBA00022989"/>
    </source>
</evidence>
<dbReference type="EMBL" id="JH992972">
    <property type="protein sequence ID" value="EKX52731.1"/>
    <property type="molecule type" value="Genomic_DNA"/>
</dbReference>
<dbReference type="OrthoDB" id="430821at2759"/>
<feature type="transmembrane region" description="Helical" evidence="5">
    <location>
        <begin position="6"/>
        <end position="25"/>
    </location>
</feature>
<proteinExistence type="predicted"/>
<comment type="subcellular location">
    <subcellularLocation>
        <location evidence="1">Membrane</location>
        <topology evidence="1">Multi-pass membrane protein</topology>
    </subcellularLocation>
</comment>
<feature type="transmembrane region" description="Helical" evidence="5">
    <location>
        <begin position="37"/>
        <end position="55"/>
    </location>
</feature>
<reference evidence="7" key="3">
    <citation type="submission" date="2016-03" db="UniProtKB">
        <authorList>
            <consortium name="EnsemblProtists"/>
        </authorList>
    </citation>
    <scope>IDENTIFICATION</scope>
</reference>
<accession>L1JVX3</accession>
<dbReference type="KEGG" id="gtt:GUITHDRAFT_150638"/>